<dbReference type="GO" id="GO:0098553">
    <property type="term" value="C:lumenal side of endoplasmic reticulum membrane"/>
    <property type="evidence" value="ECO:0007669"/>
    <property type="project" value="TreeGrafter"/>
</dbReference>
<comment type="similarity">
    <text evidence="2">Belongs to the peptidase A22B family.</text>
</comment>
<feature type="signal peptide" evidence="9">
    <location>
        <begin position="1"/>
        <end position="30"/>
    </location>
</feature>
<accession>A0A914BWM3</accession>
<dbReference type="InterPro" id="IPR006639">
    <property type="entry name" value="Preselin/SPP"/>
</dbReference>
<organism evidence="10 11">
    <name type="scientific">Acrobeloides nanus</name>
    <dbReference type="NCBI Taxonomy" id="290746"/>
    <lineage>
        <taxon>Eukaryota</taxon>
        <taxon>Metazoa</taxon>
        <taxon>Ecdysozoa</taxon>
        <taxon>Nematoda</taxon>
        <taxon>Chromadorea</taxon>
        <taxon>Rhabditida</taxon>
        <taxon>Tylenchina</taxon>
        <taxon>Cephalobomorpha</taxon>
        <taxon>Cephaloboidea</taxon>
        <taxon>Cephalobidae</taxon>
        <taxon>Acrobeloides</taxon>
    </lineage>
</organism>
<evidence type="ECO:0000256" key="3">
    <source>
        <dbReference type="ARBA" id="ARBA00022692"/>
    </source>
</evidence>
<feature type="chain" id="PRO_5037586153" evidence="9">
    <location>
        <begin position="31"/>
        <end position="590"/>
    </location>
</feature>
<dbReference type="GO" id="GO:0042500">
    <property type="term" value="F:aspartic endopeptidase activity, intramembrane cleaving"/>
    <property type="evidence" value="ECO:0007669"/>
    <property type="project" value="InterPro"/>
</dbReference>
<dbReference type="WBParaSite" id="ACRNAN_Path_1165.g4515.t1">
    <property type="protein sequence ID" value="ACRNAN_Path_1165.g4515.t1"/>
    <property type="gene ID" value="ACRNAN_Path_1165.g4515"/>
</dbReference>
<feature type="transmembrane region" description="Helical" evidence="8">
    <location>
        <begin position="532"/>
        <end position="553"/>
    </location>
</feature>
<name>A0A914BWM3_9BILA</name>
<dbReference type="GO" id="GO:0098554">
    <property type="term" value="C:cytoplasmic side of endoplasmic reticulum membrane"/>
    <property type="evidence" value="ECO:0007669"/>
    <property type="project" value="TreeGrafter"/>
</dbReference>
<dbReference type="Pfam" id="PF04258">
    <property type="entry name" value="Peptidase_A22B"/>
    <property type="match status" value="1"/>
</dbReference>
<keyword evidence="5 8" id="KW-1133">Transmembrane helix</keyword>
<dbReference type="Proteomes" id="UP000887540">
    <property type="component" value="Unplaced"/>
</dbReference>
<feature type="compositionally biased region" description="Low complexity" evidence="7">
    <location>
        <begin position="251"/>
        <end position="269"/>
    </location>
</feature>
<dbReference type="GO" id="GO:0005765">
    <property type="term" value="C:lysosomal membrane"/>
    <property type="evidence" value="ECO:0007669"/>
    <property type="project" value="TreeGrafter"/>
</dbReference>
<feature type="transmembrane region" description="Helical" evidence="8">
    <location>
        <begin position="559"/>
        <end position="577"/>
    </location>
</feature>
<evidence type="ECO:0000256" key="1">
    <source>
        <dbReference type="ARBA" id="ARBA00004127"/>
    </source>
</evidence>
<keyword evidence="9" id="KW-0732">Signal</keyword>
<proteinExistence type="inferred from homology"/>
<dbReference type="SMART" id="SM00730">
    <property type="entry name" value="PSN"/>
    <property type="match status" value="1"/>
</dbReference>
<keyword evidence="4" id="KW-0378">Hydrolase</keyword>
<feature type="transmembrane region" description="Helical" evidence="8">
    <location>
        <begin position="308"/>
        <end position="330"/>
    </location>
</feature>
<evidence type="ECO:0000313" key="11">
    <source>
        <dbReference type="WBParaSite" id="ACRNAN_Path_1165.g4515.t1"/>
    </source>
</evidence>
<dbReference type="PANTHER" id="PTHR12174">
    <property type="entry name" value="SIGNAL PEPTIDE PEPTIDASE"/>
    <property type="match status" value="1"/>
</dbReference>
<keyword evidence="3 8" id="KW-0812">Transmembrane</keyword>
<dbReference type="GO" id="GO:0033619">
    <property type="term" value="P:membrane protein proteolysis"/>
    <property type="evidence" value="ECO:0007669"/>
    <property type="project" value="TreeGrafter"/>
</dbReference>
<keyword evidence="6 8" id="KW-0472">Membrane</keyword>
<protein>
    <submittedName>
        <fullName evidence="11">Signal peptide peptidase-like 2B</fullName>
    </submittedName>
</protein>
<evidence type="ECO:0000256" key="4">
    <source>
        <dbReference type="ARBA" id="ARBA00022801"/>
    </source>
</evidence>
<evidence type="ECO:0000256" key="7">
    <source>
        <dbReference type="SAM" id="MobiDB-lite"/>
    </source>
</evidence>
<feature type="transmembrane region" description="Helical" evidence="8">
    <location>
        <begin position="359"/>
        <end position="379"/>
    </location>
</feature>
<dbReference type="AlphaFoldDB" id="A0A914BWM3"/>
<dbReference type="PANTHER" id="PTHR12174:SF103">
    <property type="entry name" value="INTRAMEMBRANE PROTEASE (IMPAS) FAMILY"/>
    <property type="match status" value="1"/>
</dbReference>
<feature type="transmembrane region" description="Helical" evidence="8">
    <location>
        <begin position="204"/>
        <end position="229"/>
    </location>
</feature>
<evidence type="ECO:0000256" key="2">
    <source>
        <dbReference type="ARBA" id="ARBA00006859"/>
    </source>
</evidence>
<feature type="transmembrane region" description="Helical" evidence="8">
    <location>
        <begin position="385"/>
        <end position="402"/>
    </location>
</feature>
<dbReference type="Gene3D" id="1.10.472.100">
    <property type="entry name" value="Presenilin"/>
    <property type="match status" value="1"/>
</dbReference>
<evidence type="ECO:0000256" key="5">
    <source>
        <dbReference type="ARBA" id="ARBA00022989"/>
    </source>
</evidence>
<evidence type="ECO:0000256" key="9">
    <source>
        <dbReference type="SAM" id="SignalP"/>
    </source>
</evidence>
<feature type="transmembrane region" description="Helical" evidence="8">
    <location>
        <begin position="282"/>
        <end position="302"/>
    </location>
</feature>
<dbReference type="InterPro" id="IPR007369">
    <property type="entry name" value="Peptidase_A22B_SPP"/>
</dbReference>
<sequence length="590" mass="67717">MISLSRRNFQKMVWWKLLILLSIVLNFSNAAYDSSFAFLDVSNSQQSIKKTYCVNFQQFQSRNLPASPESSVTFAWWNGKSNETEVCKKNQKNFSGKLVPFIYHTNPAETVCSQRNVSTFMDFQMKTIRNYSTSAVLFLVEKGKKNAYGIRDYLFSQFYNPNINDSQKNPPVFYMYSTEFYNDFMLTFFGSDSIVMQFYRPNPFFFDFSIVIIWIIAFGCVTLGSIWAARTLNESSLEGYRKQTFTTLEEGASTTEETSPTENSNNDNSQTSSKMSECFSHCLSVTIAFAFVVGILLLSFFFRPAAVWFFNLFLVAMGAFCVYKCVYYLVGFALDDVELFSLSELNICWSEKELCRKKIGLISMIVAVFALALCVTWFIIRREYFAFYFLDFINICICVYAIKSSQIRSLRFITFLLIAFFIYDIVMVFGTRLLTPNGCSVMLQVVTGMDCTTRSKGEVYPVAPVDMNFPEKIPLLFYVPLLTDPMSSCYDVKIETEYRHVMLGLGDVIIPGYLIAYCFFVDAILKKRFGFGWISLIGYGTGLFATFLALRLMNTAQPALIYLVPFTLLPVIITSVVQKRFSQLWHGKFF</sequence>
<evidence type="ECO:0000256" key="8">
    <source>
        <dbReference type="SAM" id="Phobius"/>
    </source>
</evidence>
<evidence type="ECO:0000256" key="6">
    <source>
        <dbReference type="ARBA" id="ARBA00023136"/>
    </source>
</evidence>
<feature type="transmembrane region" description="Helical" evidence="8">
    <location>
        <begin position="508"/>
        <end position="525"/>
    </location>
</feature>
<feature type="transmembrane region" description="Helical" evidence="8">
    <location>
        <begin position="414"/>
        <end position="434"/>
    </location>
</feature>
<comment type="subcellular location">
    <subcellularLocation>
        <location evidence="1">Endomembrane system</location>
        <topology evidence="1">Multi-pass membrane protein</topology>
    </subcellularLocation>
</comment>
<dbReference type="GO" id="GO:0030660">
    <property type="term" value="C:Golgi-associated vesicle membrane"/>
    <property type="evidence" value="ECO:0007669"/>
    <property type="project" value="TreeGrafter"/>
</dbReference>
<dbReference type="InterPro" id="IPR042524">
    <property type="entry name" value="Presenilin_C"/>
</dbReference>
<reference evidence="11" key="1">
    <citation type="submission" date="2022-11" db="UniProtKB">
        <authorList>
            <consortium name="WormBaseParasite"/>
        </authorList>
    </citation>
    <scope>IDENTIFICATION</scope>
</reference>
<feature type="region of interest" description="Disordered" evidence="7">
    <location>
        <begin position="251"/>
        <end position="270"/>
    </location>
</feature>
<evidence type="ECO:0000313" key="10">
    <source>
        <dbReference type="Proteomes" id="UP000887540"/>
    </source>
</evidence>
<keyword evidence="10" id="KW-1185">Reference proteome</keyword>